<gene>
    <name evidence="2" type="ORF">AVEN_260398_1</name>
</gene>
<evidence type="ECO:0000256" key="1">
    <source>
        <dbReference type="SAM" id="MobiDB-lite"/>
    </source>
</evidence>
<keyword evidence="3" id="KW-1185">Reference proteome</keyword>
<name>A0A4Y2KJ26_ARAVE</name>
<proteinExistence type="predicted"/>
<protein>
    <submittedName>
        <fullName evidence="2">Uncharacterized protein</fullName>
    </submittedName>
</protein>
<evidence type="ECO:0000313" key="2">
    <source>
        <dbReference type="EMBL" id="GBN02335.1"/>
    </source>
</evidence>
<dbReference type="Proteomes" id="UP000499080">
    <property type="component" value="Unassembled WGS sequence"/>
</dbReference>
<sequence length="110" mass="12503">MTFGSILVPPVGLGDVTFPQVNNGKSDVSQSNEVYQNRPHCVLQADQKRWSMEIQTEHRNTDNERRRESTPTFLGDVRSQGYGFQKLNPTPAKYKTVFIDCSDLQSCIHD</sequence>
<dbReference type="AlphaFoldDB" id="A0A4Y2KJ26"/>
<feature type="region of interest" description="Disordered" evidence="1">
    <location>
        <begin position="56"/>
        <end position="75"/>
    </location>
</feature>
<comment type="caution">
    <text evidence="2">The sequence shown here is derived from an EMBL/GenBank/DDBJ whole genome shotgun (WGS) entry which is preliminary data.</text>
</comment>
<evidence type="ECO:0000313" key="3">
    <source>
        <dbReference type="Proteomes" id="UP000499080"/>
    </source>
</evidence>
<feature type="compositionally biased region" description="Basic and acidic residues" evidence="1">
    <location>
        <begin position="56"/>
        <end position="69"/>
    </location>
</feature>
<accession>A0A4Y2KJ26</accession>
<reference evidence="2 3" key="1">
    <citation type="journal article" date="2019" name="Sci. Rep.">
        <title>Orb-weaving spider Araneus ventricosus genome elucidates the spidroin gene catalogue.</title>
        <authorList>
            <person name="Kono N."/>
            <person name="Nakamura H."/>
            <person name="Ohtoshi R."/>
            <person name="Moran D.A.P."/>
            <person name="Shinohara A."/>
            <person name="Yoshida Y."/>
            <person name="Fujiwara M."/>
            <person name="Mori M."/>
            <person name="Tomita M."/>
            <person name="Arakawa K."/>
        </authorList>
    </citation>
    <scope>NUCLEOTIDE SEQUENCE [LARGE SCALE GENOMIC DNA]</scope>
</reference>
<organism evidence="2 3">
    <name type="scientific">Araneus ventricosus</name>
    <name type="common">Orbweaver spider</name>
    <name type="synonym">Epeira ventricosa</name>
    <dbReference type="NCBI Taxonomy" id="182803"/>
    <lineage>
        <taxon>Eukaryota</taxon>
        <taxon>Metazoa</taxon>
        <taxon>Ecdysozoa</taxon>
        <taxon>Arthropoda</taxon>
        <taxon>Chelicerata</taxon>
        <taxon>Arachnida</taxon>
        <taxon>Araneae</taxon>
        <taxon>Araneomorphae</taxon>
        <taxon>Entelegynae</taxon>
        <taxon>Araneoidea</taxon>
        <taxon>Araneidae</taxon>
        <taxon>Araneus</taxon>
    </lineage>
</organism>
<dbReference type="EMBL" id="BGPR01004696">
    <property type="protein sequence ID" value="GBN02335.1"/>
    <property type="molecule type" value="Genomic_DNA"/>
</dbReference>